<dbReference type="GO" id="GO:0016829">
    <property type="term" value="F:lyase activity"/>
    <property type="evidence" value="ECO:0007669"/>
    <property type="project" value="UniProtKB-KW"/>
</dbReference>
<dbReference type="EMBL" id="JAWONS010000167">
    <property type="protein sequence ID" value="MDW2798002.1"/>
    <property type="molecule type" value="Genomic_DNA"/>
</dbReference>
<dbReference type="Pfam" id="PF00544">
    <property type="entry name" value="Pectate_lyase_4"/>
    <property type="match status" value="1"/>
</dbReference>
<dbReference type="InterPro" id="IPR012334">
    <property type="entry name" value="Pectin_lyas_fold"/>
</dbReference>
<comment type="caution">
    <text evidence="4">The sequence shown here is derived from an EMBL/GenBank/DDBJ whole genome shotgun (WGS) entry which is preliminary data.</text>
</comment>
<organism evidence="4 5">
    <name type="scientific">Clostridium boliviensis</name>
    <dbReference type="NCBI Taxonomy" id="318465"/>
    <lineage>
        <taxon>Bacteria</taxon>
        <taxon>Bacillati</taxon>
        <taxon>Bacillota</taxon>
        <taxon>Clostridia</taxon>
        <taxon>Eubacteriales</taxon>
        <taxon>Clostridiaceae</taxon>
        <taxon>Clostridium</taxon>
    </lineage>
</organism>
<proteinExistence type="inferred from homology"/>
<name>A0ABU4GK59_9CLOT</name>
<dbReference type="PANTHER" id="PTHR31683:SF18">
    <property type="entry name" value="PECTATE LYASE 21-RELATED"/>
    <property type="match status" value="1"/>
</dbReference>
<keyword evidence="5" id="KW-1185">Reference proteome</keyword>
<feature type="domain" description="Pectate lyase" evidence="3">
    <location>
        <begin position="191"/>
        <end position="385"/>
    </location>
</feature>
<keyword evidence="2" id="KW-0624">Polysaccharide degradation</keyword>
<protein>
    <submittedName>
        <fullName evidence="4">Pectate lyase</fullName>
    </submittedName>
</protein>
<keyword evidence="1 2" id="KW-0456">Lyase</keyword>
<comment type="subcellular location">
    <subcellularLocation>
        <location evidence="2">Secreted</location>
    </subcellularLocation>
</comment>
<dbReference type="InterPro" id="IPR045032">
    <property type="entry name" value="PEL"/>
</dbReference>
<evidence type="ECO:0000313" key="4">
    <source>
        <dbReference type="EMBL" id="MDW2798002.1"/>
    </source>
</evidence>
<dbReference type="InterPro" id="IPR002022">
    <property type="entry name" value="Pec_lyase"/>
</dbReference>
<dbReference type="RefSeq" id="WP_318064244.1">
    <property type="nucleotide sequence ID" value="NZ_JAWONS010000167.1"/>
</dbReference>
<dbReference type="SUPFAM" id="SSF51126">
    <property type="entry name" value="Pectin lyase-like"/>
    <property type="match status" value="1"/>
</dbReference>
<keyword evidence="2" id="KW-0964">Secreted</keyword>
<evidence type="ECO:0000256" key="2">
    <source>
        <dbReference type="RuleBase" id="RU361173"/>
    </source>
</evidence>
<dbReference type="SMART" id="SM00656">
    <property type="entry name" value="Amb_all"/>
    <property type="match status" value="1"/>
</dbReference>
<dbReference type="PANTHER" id="PTHR31683">
    <property type="entry name" value="PECTATE LYASE 18-RELATED"/>
    <property type="match status" value="1"/>
</dbReference>
<dbReference type="Proteomes" id="UP001276854">
    <property type="component" value="Unassembled WGS sequence"/>
</dbReference>
<sequence length="538" mass="58406">MEDKLNNTASAASISLPESGGWFESAYIKWNPVSSAVSYNAYIKPSHASDSAYLQIDNELIRKYSTCWRADAVGLAAGQYIMKAEAILSNNTKESIVSGAITVSSNDRSGFAFSGDSEYKSGSGAYREDGILKDNAQVIYVTSDTAKTVTLDVTVNGSGKKQTGTGIGEILKLRQKGYDTTPLAIRFIGQVTDSDMDGELNSKGYLEVKGKASYKEMNTTIEGIGEDATAYGWGILVRNCGNVEIRNLGIMLFPDDGISLDTANCNVWVHNNDIFYGTAGSDSDQAKGDGSADVKSGSTYITLSYNHFWDSGKCSLCGMKDTEEFFVTYHHNWYDHSDSRHPRIRAASVHIFNNFFDGNAKYGVGVTKGSSAFVEANYFRHCKYPMMSSLQGTDALGDGTFSGENGGMIKAFDNIIENASSLIYANSNDGTARYDAVSFDAYLASARNETVPNSYKTLAGGSVYNNFDTSKEIGISLSDINQVNDVKQIVTTRAGRLNQGDFAWIFNDTVDDISYDLNAALMSKIRSYVTDLKSIGGK</sequence>
<dbReference type="InterPro" id="IPR011050">
    <property type="entry name" value="Pectin_lyase_fold/virulence"/>
</dbReference>
<reference evidence="4 5" key="1">
    <citation type="submission" date="2023-10" db="EMBL/GenBank/DDBJ databases">
        <title>A novel Glycoside Hydrolase 43-Like Enzyme from Clostrdium boliviensis is an Endo-xylanase, and a Candidate for Xylooligosaccharides Production from Different Xylan Substrates.</title>
        <authorList>
            <person name="Alvarez M.T."/>
            <person name="Rocabado-Villegas L.R."/>
            <person name="Salas-Veizaga D.M."/>
            <person name="Linares-Pasten J.A."/>
            <person name="Gudmundsdottir E.E."/>
            <person name="Hreggvidsson G.O."/>
            <person name="Adlercreutz P."/>
            <person name="Nordberg Karlsson E."/>
        </authorList>
    </citation>
    <scope>NUCLEOTIDE SEQUENCE [LARGE SCALE GENOMIC DNA]</scope>
    <source>
        <strain evidence="4 5">E-1</strain>
    </source>
</reference>
<gene>
    <name evidence="4" type="ORF">RZO55_10485</name>
</gene>
<comment type="similarity">
    <text evidence="2">Belongs to the polysaccharide lyase 1 family.</text>
</comment>
<evidence type="ECO:0000313" key="5">
    <source>
        <dbReference type="Proteomes" id="UP001276854"/>
    </source>
</evidence>
<accession>A0ABU4GK59</accession>
<evidence type="ECO:0000259" key="3">
    <source>
        <dbReference type="SMART" id="SM00656"/>
    </source>
</evidence>
<keyword evidence="2" id="KW-0119">Carbohydrate metabolism</keyword>
<evidence type="ECO:0000256" key="1">
    <source>
        <dbReference type="ARBA" id="ARBA00023239"/>
    </source>
</evidence>
<dbReference type="Gene3D" id="2.160.20.10">
    <property type="entry name" value="Single-stranded right-handed beta-helix, Pectin lyase-like"/>
    <property type="match status" value="1"/>
</dbReference>